<organism evidence="1">
    <name type="scientific">Arundo donax</name>
    <name type="common">Giant reed</name>
    <name type="synonym">Donax arundinaceus</name>
    <dbReference type="NCBI Taxonomy" id="35708"/>
    <lineage>
        <taxon>Eukaryota</taxon>
        <taxon>Viridiplantae</taxon>
        <taxon>Streptophyta</taxon>
        <taxon>Embryophyta</taxon>
        <taxon>Tracheophyta</taxon>
        <taxon>Spermatophyta</taxon>
        <taxon>Magnoliopsida</taxon>
        <taxon>Liliopsida</taxon>
        <taxon>Poales</taxon>
        <taxon>Poaceae</taxon>
        <taxon>PACMAD clade</taxon>
        <taxon>Arundinoideae</taxon>
        <taxon>Arundineae</taxon>
        <taxon>Arundo</taxon>
    </lineage>
</organism>
<reference evidence="1" key="1">
    <citation type="submission" date="2014-09" db="EMBL/GenBank/DDBJ databases">
        <authorList>
            <person name="Magalhaes I.L.F."/>
            <person name="Oliveira U."/>
            <person name="Santos F.R."/>
            <person name="Vidigal T.H.D.A."/>
            <person name="Brescovit A.D."/>
            <person name="Santos A.J."/>
        </authorList>
    </citation>
    <scope>NUCLEOTIDE SEQUENCE</scope>
    <source>
        <tissue evidence="1">Shoot tissue taken approximately 20 cm above the soil surface</tissue>
    </source>
</reference>
<proteinExistence type="predicted"/>
<dbReference type="AlphaFoldDB" id="A0A0A9E9K9"/>
<evidence type="ECO:0000313" key="1">
    <source>
        <dbReference type="EMBL" id="JAD96731.1"/>
    </source>
</evidence>
<sequence>MKNKYWILYIEDIKWLEDMEVVKLHGLMNIKPKSEVEIAQGKGINDMGLVYSMSF</sequence>
<dbReference type="EMBL" id="GBRH01201164">
    <property type="protein sequence ID" value="JAD96731.1"/>
    <property type="molecule type" value="Transcribed_RNA"/>
</dbReference>
<reference evidence="1" key="2">
    <citation type="journal article" date="2015" name="Data Brief">
        <title>Shoot transcriptome of the giant reed, Arundo donax.</title>
        <authorList>
            <person name="Barrero R.A."/>
            <person name="Guerrero F.D."/>
            <person name="Moolhuijzen P."/>
            <person name="Goolsby J.A."/>
            <person name="Tidwell J."/>
            <person name="Bellgard S.E."/>
            <person name="Bellgard M.I."/>
        </authorList>
    </citation>
    <scope>NUCLEOTIDE SEQUENCE</scope>
    <source>
        <tissue evidence="1">Shoot tissue taken approximately 20 cm above the soil surface</tissue>
    </source>
</reference>
<name>A0A0A9E9K9_ARUDO</name>
<accession>A0A0A9E9K9</accession>
<protein>
    <submittedName>
        <fullName evidence="1">Uncharacterized protein</fullName>
    </submittedName>
</protein>